<comment type="caution">
    <text evidence="13">Lacks conserved residue(s) required for the propagation of feature annotation.</text>
</comment>
<accession>A0A7I8W9H8</accession>
<comment type="subcellular location">
    <subcellularLocation>
        <location evidence="1">Membrane</location>
    </subcellularLocation>
    <subcellularLocation>
        <location evidence="2">Secreted</location>
    </subcellularLocation>
</comment>
<evidence type="ECO:0000256" key="10">
    <source>
        <dbReference type="ARBA" id="ARBA00023136"/>
    </source>
</evidence>
<evidence type="ECO:0000259" key="17">
    <source>
        <dbReference type="PROSITE" id="PS50024"/>
    </source>
</evidence>
<keyword evidence="11 13" id="KW-1015">Disulfide bond</keyword>
<name>A0A7I8W9H8_9ANNE</name>
<dbReference type="PROSITE" id="PS50024">
    <property type="entry name" value="SEA"/>
    <property type="match status" value="1"/>
</dbReference>
<evidence type="ECO:0000256" key="15">
    <source>
        <dbReference type="SAM" id="Phobius"/>
    </source>
</evidence>
<dbReference type="PROSITE" id="PS00010">
    <property type="entry name" value="ASX_HYDROXYL"/>
    <property type="match status" value="5"/>
</dbReference>
<dbReference type="CDD" id="cd00054">
    <property type="entry name" value="EGF_CA"/>
    <property type="match status" value="4"/>
</dbReference>
<dbReference type="EMBL" id="CAJFCJ010000023">
    <property type="protein sequence ID" value="CAD5124766.1"/>
    <property type="molecule type" value="Genomic_DNA"/>
</dbReference>
<dbReference type="PANTHER" id="PTHR13802:SF52">
    <property type="entry name" value="MUCIN-4"/>
    <property type="match status" value="1"/>
</dbReference>
<keyword evidence="3" id="KW-0964">Secreted</keyword>
<evidence type="ECO:0000256" key="11">
    <source>
        <dbReference type="ARBA" id="ARBA00023157"/>
    </source>
</evidence>
<dbReference type="InterPro" id="IPR013783">
    <property type="entry name" value="Ig-like_fold"/>
</dbReference>
<dbReference type="Gene3D" id="3.30.70.960">
    <property type="entry name" value="SEA domain"/>
    <property type="match status" value="1"/>
</dbReference>
<reference evidence="21 22" key="1">
    <citation type="submission" date="2020-08" db="EMBL/GenBank/DDBJ databases">
        <authorList>
            <person name="Hejnol A."/>
        </authorList>
    </citation>
    <scope>NUCLEOTIDE SEQUENCE [LARGE SCALE GENOMIC DNA]</scope>
</reference>
<feature type="chain" id="PRO_5029811535" evidence="16">
    <location>
        <begin position="20"/>
        <end position="1574"/>
    </location>
</feature>
<evidence type="ECO:0000256" key="16">
    <source>
        <dbReference type="SAM" id="SignalP"/>
    </source>
</evidence>
<dbReference type="GO" id="GO:0005576">
    <property type="term" value="C:extracellular region"/>
    <property type="evidence" value="ECO:0007669"/>
    <property type="project" value="UniProtKB-SubCell"/>
</dbReference>
<dbReference type="PROSITE" id="PS51233">
    <property type="entry name" value="VWFD"/>
    <property type="match status" value="1"/>
</dbReference>
<protein>
    <submittedName>
        <fullName evidence="21">DgyrCDS13030</fullName>
    </submittedName>
</protein>
<sequence length="1574" mass="176637">MTSIRQVIVFFALLGFAQLDNDLNLDPLILGDDLSDILELSDGESGEVPDNCTDVQCQYGGTCYPSESGHICKCVTGFQGSDCSKMLVPDFYPYGTAASDLTFQGEDDDATKRVWAERGFMLNCQIYRRLFVGSNGILTFNKRYVTPYPQAFPLSNKSKLAIIAPFWADTESNPSIRNSSLIYYHIYHQDDPLYGASDDTTTAVINMVKKDIQTTVVDQGDFQPSHVAVITWYKMVPWPFSDYYPKGSFNTFQAVLATDTKTYRTYLIIAWGNNTWDSNTKRSFSIGYQAPPVDDTQYGFFNHWASEPGNEQAFNLKNIFGNTNLPGKYIRRVSSPDCERTYAEYECRKWRARSSQFKTDLDLADSILSHCPCSRIQAILDFRFIRDPDTSNLNENVECYFTVLPAFFSGSKVNGAKITTSPIRHCCYNLNKQWNSNLLSGRNYLSGSLWAFHPYVSTNLHEEWDLSSKRSCCLDEDLCKIYYKIRKKSTCRRYRFPFWNWNVGDPHIKTIDGKSFVFNGLGEYWMIKNDNFKIQVRTLKAWNNEKKEVDATIFGAVAVQYKDTSRVTVVLNEDRQDITIFMNDDSELGANSWWNNAALTGMYTYLGVTLSKGADNSLIIALMNGASLSVRVKASQLEFQTSLPDTLLSENLSGLIGTFDGNSNNEFTLPNGTVLADNLAEREAFEYGKSWSVLSSDSILYYNKSNNEDHLLFNKDKETFIPVFFDEVYKTLSTKVKDELTAQCGDNYQCQVDYYLTNNIVLANNTKNYVKDLVKDSNSQANSLPVFDDDDDSIEWKVMVNNSYYLKINASDRDNDTITYFSSELPDGAILNKSTGEIFWSVVSDQFDGDLRITAQDSKGANSTELIINIQLCNCSNHGDCDWDRALPGFNASSSFYQTFCRCDREYEGDHCELDYDGCQDDPCMLVKGQTCTDLPADIHKINKKGFNCSDCPQGFQVLMKNTANEKEGKCVDVDECANDTLNTCQFKDQCVNLDGSFECNCPQYYTKNASNLCEDLDECQLKKDKCQQICVNQSPGYNCTCGANYTLDGQYNCSIPFSADSDTCNALNCDHFCNFTNSPTVCACRNGYKLNANGKTCDDINECDENLHKCHSNASCHNTNDGYNCKCNAGFSLGKDGITCETCPIGTWGENCAFICRCKNAQDCNVVTGCSDCPPGYTGGSCDQDIDECANNKFICGNGNCNNLNGTYECICNPGYHFAYGNCSKTDECLEYEKKQNKVPCENGGHCIDKLDDFECNCTEGFEGKRCENDINVCLTNKPCQNNGNCTDLEGLKYSCSCAKGFTGVNCQFDNIIYSIDGTLGVLNWNYDPDLNVVGSSLYKNLTTEAYRSLTKFFENSMVRQNFRGVDSFQFIKDGDSIIVKYKLKLNNDLSGDKAQKVRDELVASMEPGRNGSKYLGLLQIDPFSVSLSNSGYQQPTTIPPTTEPTSNDDWKIILGSVMGVVGIILSVIGVALCCYYCGCLAASRDDDSSETDSYRHFTQAPMTRKRHWQDAPTISSISSRASQSQMSTSQDDTDPDKFVNWSILKGFSKRNPPLHRQNKPNTWVWLPESDTS</sequence>
<evidence type="ECO:0000256" key="5">
    <source>
        <dbReference type="ARBA" id="ARBA00022692"/>
    </source>
</evidence>
<dbReference type="GO" id="GO:0007160">
    <property type="term" value="P:cell-matrix adhesion"/>
    <property type="evidence" value="ECO:0007669"/>
    <property type="project" value="InterPro"/>
</dbReference>
<keyword evidence="5 15" id="KW-0812">Transmembrane</keyword>
<dbReference type="Gene3D" id="2.60.40.10">
    <property type="entry name" value="Immunoglobulins"/>
    <property type="match status" value="1"/>
</dbReference>
<proteinExistence type="predicted"/>
<dbReference type="SUPFAM" id="SSF57196">
    <property type="entry name" value="EGF/Laminin"/>
    <property type="match status" value="4"/>
</dbReference>
<keyword evidence="7" id="KW-0677">Repeat</keyword>
<dbReference type="SMART" id="SM00179">
    <property type="entry name" value="EGF_CA"/>
    <property type="match status" value="7"/>
</dbReference>
<dbReference type="PROSITE" id="PS50856">
    <property type="entry name" value="AMOP"/>
    <property type="match status" value="1"/>
</dbReference>
<feature type="domain" description="EGF-like" evidence="18">
    <location>
        <begin position="1271"/>
        <end position="1309"/>
    </location>
</feature>
<dbReference type="InterPro" id="IPR001881">
    <property type="entry name" value="EGF-like_Ca-bd_dom"/>
</dbReference>
<dbReference type="InterPro" id="IPR018097">
    <property type="entry name" value="EGF_Ca-bd_CS"/>
</dbReference>
<evidence type="ECO:0000256" key="2">
    <source>
        <dbReference type="ARBA" id="ARBA00004613"/>
    </source>
</evidence>
<comment type="caution">
    <text evidence="21">The sequence shown here is derived from an EMBL/GenBank/DDBJ whole genome shotgun (WGS) entry which is preliminary data.</text>
</comment>
<dbReference type="InterPro" id="IPR024731">
    <property type="entry name" value="NELL2-like_EGF"/>
</dbReference>
<dbReference type="InterPro" id="IPR003886">
    <property type="entry name" value="NIDO_dom"/>
</dbReference>
<evidence type="ECO:0000256" key="6">
    <source>
        <dbReference type="ARBA" id="ARBA00022729"/>
    </source>
</evidence>
<dbReference type="FunFam" id="2.10.25.10:FF:000038">
    <property type="entry name" value="Fibrillin 2"/>
    <property type="match status" value="1"/>
</dbReference>
<dbReference type="Pfam" id="PF12947">
    <property type="entry name" value="EGF_3"/>
    <property type="match status" value="1"/>
</dbReference>
<dbReference type="SMART" id="SM00723">
    <property type="entry name" value="AMOP"/>
    <property type="match status" value="1"/>
</dbReference>
<dbReference type="OrthoDB" id="5966313at2759"/>
<dbReference type="InterPro" id="IPR051495">
    <property type="entry name" value="Epithelial_Barrier/Signaling"/>
</dbReference>
<evidence type="ECO:0000256" key="8">
    <source>
        <dbReference type="ARBA" id="ARBA00022837"/>
    </source>
</evidence>
<dbReference type="SUPFAM" id="SSF82671">
    <property type="entry name" value="SEA domain"/>
    <property type="match status" value="1"/>
</dbReference>
<evidence type="ECO:0000256" key="14">
    <source>
        <dbReference type="SAM" id="MobiDB-lite"/>
    </source>
</evidence>
<gene>
    <name evidence="21" type="ORF">DGYR_LOCUS12256</name>
</gene>
<dbReference type="InterPro" id="IPR000152">
    <property type="entry name" value="EGF-type_Asp/Asn_hydroxyl_site"/>
</dbReference>
<keyword evidence="9 15" id="KW-1133">Transmembrane helix</keyword>
<dbReference type="InterPro" id="IPR049883">
    <property type="entry name" value="NOTCH1_EGF-like"/>
</dbReference>
<dbReference type="InterPro" id="IPR026823">
    <property type="entry name" value="cEGF"/>
</dbReference>
<feature type="transmembrane region" description="Helical" evidence="15">
    <location>
        <begin position="1454"/>
        <end position="1479"/>
    </location>
</feature>
<feature type="signal peptide" evidence="16">
    <location>
        <begin position="1"/>
        <end position="19"/>
    </location>
</feature>
<feature type="disulfide bond" evidence="13">
    <location>
        <begin position="1299"/>
        <end position="1308"/>
    </location>
</feature>
<dbReference type="InterPro" id="IPR001846">
    <property type="entry name" value="VWF_type-D"/>
</dbReference>
<dbReference type="InterPro" id="IPR005533">
    <property type="entry name" value="AMOP_dom"/>
</dbReference>
<dbReference type="InterPro" id="IPR000742">
    <property type="entry name" value="EGF"/>
</dbReference>
<evidence type="ECO:0000259" key="19">
    <source>
        <dbReference type="PROSITE" id="PS50856"/>
    </source>
</evidence>
<keyword evidence="12" id="KW-0325">Glycoprotein</keyword>
<feature type="disulfide bond" evidence="13">
    <location>
        <begin position="1259"/>
        <end position="1268"/>
    </location>
</feature>
<dbReference type="Pfam" id="PF07645">
    <property type="entry name" value="EGF_CA"/>
    <property type="match status" value="3"/>
</dbReference>
<dbReference type="GO" id="GO:0005509">
    <property type="term" value="F:calcium ion binding"/>
    <property type="evidence" value="ECO:0007669"/>
    <property type="project" value="InterPro"/>
</dbReference>
<evidence type="ECO:0000256" key="7">
    <source>
        <dbReference type="ARBA" id="ARBA00022737"/>
    </source>
</evidence>
<feature type="domain" description="VWFD" evidence="20">
    <location>
        <begin position="498"/>
        <end position="699"/>
    </location>
</feature>
<dbReference type="PROSITE" id="PS50026">
    <property type="entry name" value="EGF_3"/>
    <property type="match status" value="6"/>
</dbReference>
<dbReference type="PROSITE" id="PS01187">
    <property type="entry name" value="EGF_CA"/>
    <property type="match status" value="2"/>
</dbReference>
<keyword evidence="10 15" id="KW-0472">Membrane</keyword>
<evidence type="ECO:0000256" key="12">
    <source>
        <dbReference type="ARBA" id="ARBA00023180"/>
    </source>
</evidence>
<evidence type="ECO:0000256" key="4">
    <source>
        <dbReference type="ARBA" id="ARBA00022536"/>
    </source>
</evidence>
<evidence type="ECO:0000256" key="13">
    <source>
        <dbReference type="PROSITE-ProRule" id="PRU00076"/>
    </source>
</evidence>
<feature type="region of interest" description="Disordered" evidence="14">
    <location>
        <begin position="1505"/>
        <end position="1574"/>
    </location>
</feature>
<organism evidence="21 22">
    <name type="scientific">Dimorphilus gyrociliatus</name>
    <dbReference type="NCBI Taxonomy" id="2664684"/>
    <lineage>
        <taxon>Eukaryota</taxon>
        <taxon>Metazoa</taxon>
        <taxon>Spiralia</taxon>
        <taxon>Lophotrochozoa</taxon>
        <taxon>Annelida</taxon>
        <taxon>Polychaeta</taxon>
        <taxon>Polychaeta incertae sedis</taxon>
        <taxon>Dinophilidae</taxon>
        <taxon>Dimorphilus</taxon>
    </lineage>
</organism>
<feature type="compositionally biased region" description="Low complexity" evidence="14">
    <location>
        <begin position="1517"/>
        <end position="1532"/>
    </location>
</feature>
<feature type="domain" description="EGF-like" evidence="18">
    <location>
        <begin position="973"/>
        <end position="1015"/>
    </location>
</feature>
<dbReference type="SMART" id="SM00181">
    <property type="entry name" value="EGF"/>
    <property type="match status" value="11"/>
</dbReference>
<dbReference type="PANTHER" id="PTHR13802">
    <property type="entry name" value="MUCIN 4-RELATED"/>
    <property type="match status" value="1"/>
</dbReference>
<feature type="domain" description="EGF-like" evidence="18">
    <location>
        <begin position="48"/>
        <end position="84"/>
    </location>
</feature>
<evidence type="ECO:0000313" key="21">
    <source>
        <dbReference type="EMBL" id="CAD5124766.1"/>
    </source>
</evidence>
<dbReference type="Proteomes" id="UP000549394">
    <property type="component" value="Unassembled WGS sequence"/>
</dbReference>
<dbReference type="GO" id="GO:0071944">
    <property type="term" value="C:cell periphery"/>
    <property type="evidence" value="ECO:0007669"/>
    <property type="project" value="UniProtKB-ARBA"/>
</dbReference>
<dbReference type="PROSITE" id="PS01186">
    <property type="entry name" value="EGF_2"/>
    <property type="match status" value="5"/>
</dbReference>
<dbReference type="Pfam" id="PF06119">
    <property type="entry name" value="NIDO"/>
    <property type="match status" value="1"/>
</dbReference>
<dbReference type="SMART" id="SM00539">
    <property type="entry name" value="NIDO"/>
    <property type="match status" value="1"/>
</dbReference>
<dbReference type="GO" id="GO:0016020">
    <property type="term" value="C:membrane"/>
    <property type="evidence" value="ECO:0007669"/>
    <property type="project" value="UniProtKB-SubCell"/>
</dbReference>
<evidence type="ECO:0000256" key="9">
    <source>
        <dbReference type="ARBA" id="ARBA00022989"/>
    </source>
</evidence>
<keyword evidence="22" id="KW-1185">Reference proteome</keyword>
<evidence type="ECO:0000313" key="22">
    <source>
        <dbReference type="Proteomes" id="UP000549394"/>
    </source>
</evidence>
<dbReference type="InterPro" id="IPR000082">
    <property type="entry name" value="SEA_dom"/>
</dbReference>
<evidence type="ECO:0000256" key="3">
    <source>
        <dbReference type="ARBA" id="ARBA00022525"/>
    </source>
</evidence>
<evidence type="ECO:0000259" key="18">
    <source>
        <dbReference type="PROSITE" id="PS50026"/>
    </source>
</evidence>
<feature type="domain" description="EGF-like" evidence="18">
    <location>
        <begin position="1226"/>
        <end position="1269"/>
    </location>
</feature>
<feature type="domain" description="SEA" evidence="17">
    <location>
        <begin position="1313"/>
        <end position="1434"/>
    </location>
</feature>
<feature type="domain" description="EGF-like" evidence="18">
    <location>
        <begin position="1100"/>
        <end position="1142"/>
    </location>
</feature>
<feature type="disulfide bond" evidence="13">
    <location>
        <begin position="74"/>
        <end position="83"/>
    </location>
</feature>
<evidence type="ECO:0000259" key="20">
    <source>
        <dbReference type="PROSITE" id="PS51233"/>
    </source>
</evidence>
<dbReference type="PROSITE" id="PS00022">
    <property type="entry name" value="EGF_1"/>
    <property type="match status" value="4"/>
</dbReference>
<feature type="domain" description="EGF-like" evidence="18">
    <location>
        <begin position="1186"/>
        <end position="1225"/>
    </location>
</feature>
<dbReference type="FunFam" id="2.10.25.10:FF:000143">
    <property type="entry name" value="Protein crumbs 1"/>
    <property type="match status" value="1"/>
</dbReference>
<dbReference type="Pfam" id="PF01390">
    <property type="entry name" value="SEA"/>
    <property type="match status" value="1"/>
</dbReference>
<evidence type="ECO:0000256" key="1">
    <source>
        <dbReference type="ARBA" id="ARBA00004370"/>
    </source>
</evidence>
<dbReference type="Pfam" id="PF00008">
    <property type="entry name" value="EGF"/>
    <property type="match status" value="2"/>
</dbReference>
<dbReference type="InterPro" id="IPR009030">
    <property type="entry name" value="Growth_fac_rcpt_cys_sf"/>
</dbReference>
<dbReference type="Pfam" id="PF12662">
    <property type="entry name" value="cEGF"/>
    <property type="match status" value="1"/>
</dbReference>
<keyword evidence="8" id="KW-0106">Calcium</keyword>
<dbReference type="InterPro" id="IPR036364">
    <property type="entry name" value="SEA_dom_sf"/>
</dbReference>
<feature type="domain" description="AMOP" evidence="19">
    <location>
        <begin position="339"/>
        <end position="486"/>
    </location>
</feature>
<keyword evidence="6 16" id="KW-0732">Signal</keyword>
<dbReference type="Gene3D" id="2.10.25.10">
    <property type="entry name" value="Laminin"/>
    <property type="match status" value="9"/>
</dbReference>
<dbReference type="SUPFAM" id="SSF57184">
    <property type="entry name" value="Growth factor receptor domain"/>
    <property type="match status" value="1"/>
</dbReference>
<dbReference type="Pfam" id="PF05345">
    <property type="entry name" value="He_PIG"/>
    <property type="match status" value="1"/>
</dbReference>
<keyword evidence="4 13" id="KW-0245">EGF-like domain</keyword>